<proteinExistence type="predicted"/>
<dbReference type="PANTHER" id="PTHR37543">
    <property type="entry name" value="CCCH ZINC FINGER DNA BINDING PROTEIN (AFU_ORTHOLOGUE AFUA_5G12760)"/>
    <property type="match status" value="1"/>
</dbReference>
<sequence>MEPAAGSYRERFEGLQSQLLFVGELIDELDEVRAKLHQTELDLQNEQDARRRLQQETKHLVEEAKSKARHPFVAVLLDADADGYIFHDKYLVGGWRGGECLADDVLKAIRQYVSGLSTEWRDIDVVVRAFANVNGLGAALARGGRVRDASQLRELVGGFNSRQALFDFVDVGAGKERADHKLRG</sequence>
<gene>
    <name evidence="3" type="ORF">NKR23_g12349</name>
</gene>
<comment type="caution">
    <text evidence="3">The sequence shown here is derived from an EMBL/GenBank/DDBJ whole genome shotgun (WGS) entry which is preliminary data.</text>
</comment>
<protein>
    <recommendedName>
        <fullName evidence="2">DUF7923 domain-containing protein</fullName>
    </recommendedName>
</protein>
<name>A0AA38R0C5_9PEZI</name>
<accession>A0AA38R0C5</accession>
<evidence type="ECO:0000313" key="4">
    <source>
        <dbReference type="Proteomes" id="UP001174694"/>
    </source>
</evidence>
<dbReference type="EMBL" id="JANBVO010000107">
    <property type="protein sequence ID" value="KAJ9130108.1"/>
    <property type="molecule type" value="Genomic_DNA"/>
</dbReference>
<dbReference type="Proteomes" id="UP001174694">
    <property type="component" value="Unassembled WGS sequence"/>
</dbReference>
<dbReference type="PANTHER" id="PTHR37543:SF1">
    <property type="entry name" value="CCCH ZINC FINGER DNA BINDING PROTEIN (AFU_ORTHOLOGUE AFUA_5G12760)"/>
    <property type="match status" value="1"/>
</dbReference>
<reference evidence="3" key="1">
    <citation type="submission" date="2022-07" db="EMBL/GenBank/DDBJ databases">
        <title>Fungi with potential for degradation of polypropylene.</title>
        <authorList>
            <person name="Gostincar C."/>
        </authorList>
    </citation>
    <scope>NUCLEOTIDE SEQUENCE</scope>
    <source>
        <strain evidence="3">EXF-13308</strain>
    </source>
</reference>
<evidence type="ECO:0000256" key="1">
    <source>
        <dbReference type="SAM" id="Coils"/>
    </source>
</evidence>
<keyword evidence="4" id="KW-1185">Reference proteome</keyword>
<dbReference type="InterPro" id="IPR057683">
    <property type="entry name" value="DUF7923"/>
</dbReference>
<organism evidence="3 4">
    <name type="scientific">Pleurostoma richardsiae</name>
    <dbReference type="NCBI Taxonomy" id="41990"/>
    <lineage>
        <taxon>Eukaryota</taxon>
        <taxon>Fungi</taxon>
        <taxon>Dikarya</taxon>
        <taxon>Ascomycota</taxon>
        <taxon>Pezizomycotina</taxon>
        <taxon>Sordariomycetes</taxon>
        <taxon>Sordariomycetidae</taxon>
        <taxon>Calosphaeriales</taxon>
        <taxon>Pleurostomataceae</taxon>
        <taxon>Pleurostoma</taxon>
    </lineage>
</organism>
<dbReference type="Pfam" id="PF25540">
    <property type="entry name" value="DUF7923"/>
    <property type="match status" value="1"/>
</dbReference>
<dbReference type="AlphaFoldDB" id="A0AA38R0C5"/>
<feature type="coiled-coil region" evidence="1">
    <location>
        <begin position="22"/>
        <end position="63"/>
    </location>
</feature>
<evidence type="ECO:0000313" key="3">
    <source>
        <dbReference type="EMBL" id="KAJ9130108.1"/>
    </source>
</evidence>
<evidence type="ECO:0000259" key="2">
    <source>
        <dbReference type="Pfam" id="PF25540"/>
    </source>
</evidence>
<feature type="domain" description="DUF7923" evidence="2">
    <location>
        <begin position="68"/>
        <end position="183"/>
    </location>
</feature>
<keyword evidence="1" id="KW-0175">Coiled coil</keyword>